<evidence type="ECO:0000313" key="3">
    <source>
        <dbReference type="Proteomes" id="UP001177003"/>
    </source>
</evidence>
<protein>
    <submittedName>
        <fullName evidence="2">Uncharacterized protein</fullName>
    </submittedName>
</protein>
<organism evidence="2 3">
    <name type="scientific">Lactuca saligna</name>
    <name type="common">Willowleaf lettuce</name>
    <dbReference type="NCBI Taxonomy" id="75948"/>
    <lineage>
        <taxon>Eukaryota</taxon>
        <taxon>Viridiplantae</taxon>
        <taxon>Streptophyta</taxon>
        <taxon>Embryophyta</taxon>
        <taxon>Tracheophyta</taxon>
        <taxon>Spermatophyta</taxon>
        <taxon>Magnoliopsida</taxon>
        <taxon>eudicotyledons</taxon>
        <taxon>Gunneridae</taxon>
        <taxon>Pentapetalae</taxon>
        <taxon>asterids</taxon>
        <taxon>campanulids</taxon>
        <taxon>Asterales</taxon>
        <taxon>Asteraceae</taxon>
        <taxon>Cichorioideae</taxon>
        <taxon>Cichorieae</taxon>
        <taxon>Lactucinae</taxon>
        <taxon>Lactuca</taxon>
    </lineage>
</organism>
<evidence type="ECO:0000256" key="1">
    <source>
        <dbReference type="SAM" id="MobiDB-lite"/>
    </source>
</evidence>
<dbReference type="Proteomes" id="UP001177003">
    <property type="component" value="Chromosome 6"/>
</dbReference>
<sequence>MFRNVPIARKILEAYRKLPFSGLLPLTPEMQPIIDEADKSKKAQASSFAAPTPIKKRKIKKTSRRPRSPTASDNEGSQSNSDVRIGGDEQIQNEDTARTSQPEVSQSISLNLEVTVEIPVLVPFSTNFIENVSILSLTTIVSMPTCHFGNFANPTHFHRFHHDTSNIC</sequence>
<feature type="compositionally biased region" description="Basic residues" evidence="1">
    <location>
        <begin position="54"/>
        <end position="67"/>
    </location>
</feature>
<dbReference type="AlphaFoldDB" id="A0AA36EB30"/>
<accession>A0AA36EB30</accession>
<keyword evidence="3" id="KW-1185">Reference proteome</keyword>
<feature type="compositionally biased region" description="Polar residues" evidence="1">
    <location>
        <begin position="70"/>
        <end position="82"/>
    </location>
</feature>
<dbReference type="EMBL" id="OX465082">
    <property type="protein sequence ID" value="CAI9289886.1"/>
    <property type="molecule type" value="Genomic_DNA"/>
</dbReference>
<reference evidence="2" key="1">
    <citation type="submission" date="2023-04" db="EMBL/GenBank/DDBJ databases">
        <authorList>
            <person name="Vijverberg K."/>
            <person name="Xiong W."/>
            <person name="Schranz E."/>
        </authorList>
    </citation>
    <scope>NUCLEOTIDE SEQUENCE</scope>
</reference>
<proteinExistence type="predicted"/>
<name>A0AA36EB30_LACSI</name>
<feature type="compositionally biased region" description="Low complexity" evidence="1">
    <location>
        <begin position="43"/>
        <end position="53"/>
    </location>
</feature>
<evidence type="ECO:0000313" key="2">
    <source>
        <dbReference type="EMBL" id="CAI9289886.1"/>
    </source>
</evidence>
<gene>
    <name evidence="2" type="ORF">LSALG_LOCUS29105</name>
</gene>
<feature type="region of interest" description="Disordered" evidence="1">
    <location>
        <begin position="37"/>
        <end position="105"/>
    </location>
</feature>